<keyword evidence="2 9" id="KW-0716">Sensory transduction</keyword>
<comment type="caution">
    <text evidence="9">Lacks conserved residue(s) required for the propagation of feature annotation.</text>
</comment>
<keyword evidence="3 9" id="KW-0812">Transmembrane</keyword>
<sequence>MAGRTSAVNRPLIDIGVNIRLLKVFGLLGVGGSARWPHQVYSGLVVAAFTLTVVPTFAAVLRDWGKDLNTVVDNTCLALPLFFSSVRCTYFICRRRDVTRLIAELLRFQECAWPGAAAAERASIMAGTSRLSRATTVFFNFLGVLMFATISGSPVLAATRRHPFAAEYLLFDHRCSPCFEAVYAFQVACLFLIIFSIIAFDTMCMVLLMHGGAQFDVLSAALRKVRGPALVQLEQDAIPRHSDTQPRLLLDLHMRQSLVRCVQRHNDIIEFVKKLNDVYNPVMLGLIVYSMTMIALTSFRATESSSEVGDLLKYAVLSSTCIFELYLFCRLCHDILQRSQGVVVAAFYCDWCDAGVEVNGIVRMIIARANKPVRLSAGRFRIMSVETFAAVRTL</sequence>
<dbReference type="Pfam" id="PF02949">
    <property type="entry name" value="7tm_6"/>
    <property type="match status" value="1"/>
</dbReference>
<feature type="transmembrane region" description="Helical" evidence="9">
    <location>
        <begin position="311"/>
        <end position="329"/>
    </location>
</feature>
<keyword evidence="4 9" id="KW-0552">Olfaction</keyword>
<evidence type="ECO:0000256" key="5">
    <source>
        <dbReference type="ARBA" id="ARBA00022989"/>
    </source>
</evidence>
<dbReference type="InterPro" id="IPR004117">
    <property type="entry name" value="7tm6_olfct_rcpt"/>
</dbReference>
<dbReference type="EMBL" id="JARBHB010000001">
    <property type="protein sequence ID" value="KAJ8898080.1"/>
    <property type="molecule type" value="Genomic_DNA"/>
</dbReference>
<comment type="similarity">
    <text evidence="9">Belongs to the insect chemoreceptor superfamily. Heteromeric odorant receptor channel (TC 1.A.69) family.</text>
</comment>
<organism evidence="10 11">
    <name type="scientific">Dryococelus australis</name>
    <dbReference type="NCBI Taxonomy" id="614101"/>
    <lineage>
        <taxon>Eukaryota</taxon>
        <taxon>Metazoa</taxon>
        <taxon>Ecdysozoa</taxon>
        <taxon>Arthropoda</taxon>
        <taxon>Hexapoda</taxon>
        <taxon>Insecta</taxon>
        <taxon>Pterygota</taxon>
        <taxon>Neoptera</taxon>
        <taxon>Polyneoptera</taxon>
        <taxon>Phasmatodea</taxon>
        <taxon>Verophasmatodea</taxon>
        <taxon>Anareolatae</taxon>
        <taxon>Phasmatidae</taxon>
        <taxon>Eurycanthinae</taxon>
        <taxon>Dryococelus</taxon>
    </lineage>
</organism>
<evidence type="ECO:0000256" key="2">
    <source>
        <dbReference type="ARBA" id="ARBA00022606"/>
    </source>
</evidence>
<comment type="subcellular location">
    <subcellularLocation>
        <location evidence="9">Cell membrane</location>
        <topology evidence="9">Multi-pass membrane protein</topology>
    </subcellularLocation>
    <subcellularLocation>
        <location evidence="1">Membrane</location>
        <topology evidence="1">Multi-pass membrane protein</topology>
    </subcellularLocation>
</comment>
<evidence type="ECO:0000256" key="4">
    <source>
        <dbReference type="ARBA" id="ARBA00022725"/>
    </source>
</evidence>
<keyword evidence="7 9" id="KW-0675">Receptor</keyword>
<dbReference type="PANTHER" id="PTHR21137">
    <property type="entry name" value="ODORANT RECEPTOR"/>
    <property type="match status" value="1"/>
</dbReference>
<evidence type="ECO:0000313" key="10">
    <source>
        <dbReference type="EMBL" id="KAJ8898080.1"/>
    </source>
</evidence>
<evidence type="ECO:0000313" key="11">
    <source>
        <dbReference type="Proteomes" id="UP001159363"/>
    </source>
</evidence>
<accession>A0ABQ9IN24</accession>
<keyword evidence="11" id="KW-1185">Reference proteome</keyword>
<dbReference type="PANTHER" id="PTHR21137:SF42">
    <property type="entry name" value="ODORANT RECEPTOR 83A"/>
    <property type="match status" value="1"/>
</dbReference>
<proteinExistence type="inferred from homology"/>
<evidence type="ECO:0000256" key="7">
    <source>
        <dbReference type="ARBA" id="ARBA00023170"/>
    </source>
</evidence>
<feature type="transmembrane region" description="Helical" evidence="9">
    <location>
        <begin position="179"/>
        <end position="200"/>
    </location>
</feature>
<comment type="caution">
    <text evidence="10">The sequence shown here is derived from an EMBL/GenBank/DDBJ whole genome shotgun (WGS) entry which is preliminary data.</text>
</comment>
<name>A0ABQ9IN24_9NEOP</name>
<keyword evidence="8 9" id="KW-0807">Transducer</keyword>
<evidence type="ECO:0000256" key="9">
    <source>
        <dbReference type="RuleBase" id="RU351113"/>
    </source>
</evidence>
<feature type="transmembrane region" description="Helical" evidence="9">
    <location>
        <begin position="40"/>
        <end position="61"/>
    </location>
</feature>
<evidence type="ECO:0000256" key="8">
    <source>
        <dbReference type="ARBA" id="ARBA00023224"/>
    </source>
</evidence>
<protein>
    <recommendedName>
        <fullName evidence="9">Odorant receptor</fullName>
    </recommendedName>
</protein>
<evidence type="ECO:0000256" key="3">
    <source>
        <dbReference type="ARBA" id="ARBA00022692"/>
    </source>
</evidence>
<gene>
    <name evidence="10" type="ORF">PR048_003440</name>
</gene>
<dbReference type="Proteomes" id="UP001159363">
    <property type="component" value="Chromosome 1"/>
</dbReference>
<keyword evidence="6 9" id="KW-0472">Membrane</keyword>
<evidence type="ECO:0000256" key="6">
    <source>
        <dbReference type="ARBA" id="ARBA00023136"/>
    </source>
</evidence>
<keyword evidence="5 9" id="KW-1133">Transmembrane helix</keyword>
<evidence type="ECO:0000256" key="1">
    <source>
        <dbReference type="ARBA" id="ARBA00004141"/>
    </source>
</evidence>
<feature type="transmembrane region" description="Helical" evidence="9">
    <location>
        <begin position="278"/>
        <end position="299"/>
    </location>
</feature>
<feature type="transmembrane region" description="Helical" evidence="9">
    <location>
        <begin position="137"/>
        <end position="159"/>
    </location>
</feature>
<reference evidence="10 11" key="1">
    <citation type="submission" date="2023-02" db="EMBL/GenBank/DDBJ databases">
        <title>LHISI_Scaffold_Assembly.</title>
        <authorList>
            <person name="Stuart O.P."/>
            <person name="Cleave R."/>
            <person name="Magrath M.J.L."/>
            <person name="Mikheyev A.S."/>
        </authorList>
    </citation>
    <scope>NUCLEOTIDE SEQUENCE [LARGE SCALE GENOMIC DNA]</scope>
    <source>
        <strain evidence="10">Daus_M_001</strain>
        <tissue evidence="10">Leg muscle</tissue>
    </source>
</reference>